<dbReference type="Gene3D" id="2.30.30.30">
    <property type="match status" value="1"/>
</dbReference>
<sequence length="502" mass="56558">MTTTTRIQTRIFFGAGCGLSTLSKRRRTSASMIKKRSSAVNNNNEKRFSSSFVLQATTKETNDEEEKEEEKETEEKKKTFEEFLSISSAMKATELKESLKQLRVPQSPGKKIDLAERLAYAKVDEQDGKDPLKMYKMRKKEEESTKENVARELNDRRERRRLRSGRMPTTTRRRAAAEAATTDAGIEDAEFTVANSANVENVLKETFQGEEMTERKRSYARDHLLNSFVNASTSEKAKGSSSGGESDASASSDEAMWYTIECSEMRENAAMANCLNVSGVVDVWCPRKPPPGFVLAEEETHGRTDLEIRQLIVEGEPIQAGFILAKIANMSQDTIRSLESEYFVQGLATGGTTSFGKRQATRREIAEPIDPGLFESLIRASAPTIVSRVEYDAKIKELMSEMDLSKREEEETNIYGVKMKKRTERVAELRAENPTEEEEEKKAKKKTYDLEIFNGPFKGFHGNVVERLEDGVVRAEVVIFGKTNTVTLESSEYRETSKPPSK</sequence>
<evidence type="ECO:0008006" key="5">
    <source>
        <dbReference type="Google" id="ProtNLM"/>
    </source>
</evidence>
<protein>
    <recommendedName>
        <fullName evidence="5">SAP domain-containing protein</fullName>
    </recommendedName>
</protein>
<feature type="compositionally biased region" description="Basic and acidic residues" evidence="2">
    <location>
        <begin position="138"/>
        <end position="157"/>
    </location>
</feature>
<dbReference type="GeneID" id="19015747"/>
<feature type="compositionally biased region" description="Acidic residues" evidence="2">
    <location>
        <begin position="62"/>
        <end position="72"/>
    </location>
</feature>
<evidence type="ECO:0000256" key="1">
    <source>
        <dbReference type="SAM" id="Coils"/>
    </source>
</evidence>
<gene>
    <name evidence="3" type="ORF">Bathy05g02440</name>
</gene>
<dbReference type="EMBL" id="FO082274">
    <property type="protein sequence ID" value="CCO16768.1"/>
    <property type="molecule type" value="Genomic_DNA"/>
</dbReference>
<dbReference type="InterPro" id="IPR014722">
    <property type="entry name" value="Rib_uL2_dom2"/>
</dbReference>
<dbReference type="Proteomes" id="UP000198341">
    <property type="component" value="Chromosome 5"/>
</dbReference>
<name>K8F5D7_9CHLO</name>
<dbReference type="AlphaFoldDB" id="K8F5D7"/>
<evidence type="ECO:0000313" key="3">
    <source>
        <dbReference type="EMBL" id="CCO16768.1"/>
    </source>
</evidence>
<proteinExistence type="predicted"/>
<organism evidence="3 4">
    <name type="scientific">Bathycoccus prasinos</name>
    <dbReference type="NCBI Taxonomy" id="41875"/>
    <lineage>
        <taxon>Eukaryota</taxon>
        <taxon>Viridiplantae</taxon>
        <taxon>Chlorophyta</taxon>
        <taxon>Mamiellophyceae</taxon>
        <taxon>Mamiellales</taxon>
        <taxon>Bathycoccaceae</taxon>
        <taxon>Bathycoccus</taxon>
    </lineage>
</organism>
<feature type="region of interest" description="Disordered" evidence="2">
    <location>
        <begin position="138"/>
        <end position="182"/>
    </location>
</feature>
<accession>K8F5D7</accession>
<dbReference type="RefSeq" id="XP_007513210.1">
    <property type="nucleotide sequence ID" value="XM_007513148.1"/>
</dbReference>
<reference evidence="3 4" key="1">
    <citation type="submission" date="2011-10" db="EMBL/GenBank/DDBJ databases">
        <authorList>
            <person name="Genoscope - CEA"/>
        </authorList>
    </citation>
    <scope>NUCLEOTIDE SEQUENCE [LARGE SCALE GENOMIC DNA]</scope>
    <source>
        <strain evidence="3 4">RCC 1105</strain>
    </source>
</reference>
<evidence type="ECO:0000256" key="2">
    <source>
        <dbReference type="SAM" id="MobiDB-lite"/>
    </source>
</evidence>
<keyword evidence="4" id="KW-1185">Reference proteome</keyword>
<feature type="region of interest" description="Disordered" evidence="2">
    <location>
        <begin position="56"/>
        <end position="79"/>
    </location>
</feature>
<keyword evidence="1" id="KW-0175">Coiled coil</keyword>
<evidence type="ECO:0000313" key="4">
    <source>
        <dbReference type="Proteomes" id="UP000198341"/>
    </source>
</evidence>
<dbReference type="KEGG" id="bpg:Bathy05g02440"/>
<feature type="coiled-coil region" evidence="1">
    <location>
        <begin position="388"/>
        <end position="446"/>
    </location>
</feature>